<evidence type="ECO:0000256" key="11">
    <source>
        <dbReference type="RuleBase" id="RU368034"/>
    </source>
</evidence>
<keyword evidence="8 11" id="KW-1133">Transmembrane helix</keyword>
<dbReference type="PANTHER" id="PTHR12966">
    <property type="entry name" value="NADH DEHYDROGENASE UBIQUINONE 1 ALPHA SUBCOMPLEX SUBUNIT 13"/>
    <property type="match status" value="1"/>
</dbReference>
<evidence type="ECO:0000256" key="9">
    <source>
        <dbReference type="ARBA" id="ARBA00023128"/>
    </source>
</evidence>
<keyword evidence="10 11" id="KW-0472">Membrane</keyword>
<feature type="transmembrane region" description="Helical" evidence="11">
    <location>
        <begin position="45"/>
        <end position="62"/>
    </location>
</feature>
<dbReference type="Proteomes" id="UP000279271">
    <property type="component" value="Unassembled WGS sequence"/>
</dbReference>
<dbReference type="Pfam" id="PF06212">
    <property type="entry name" value="GRIM-19"/>
    <property type="match status" value="1"/>
</dbReference>
<reference evidence="13" key="4">
    <citation type="submission" date="2018-11" db="EMBL/GenBank/DDBJ databases">
        <title>Characterization of plant carbon substrate utilization by Auxenochlorella protothecoides.</title>
        <authorList>
            <person name="Vogler B.W."/>
            <person name="Starkenburg S.R."/>
            <person name="Sudasinghe N."/>
            <person name="Schambach J.Y."/>
            <person name="Rollin J.A."/>
            <person name="Pattathil S."/>
            <person name="Barry A.N."/>
        </authorList>
    </citation>
    <scope>NUCLEOTIDE SEQUENCE [LARGE SCALE GENOMIC DNA]</scope>
    <source>
        <strain evidence="13">UTEX 25</strain>
    </source>
</reference>
<proteinExistence type="inferred from homology"/>
<comment type="similarity">
    <text evidence="2 11">Belongs to the complex I NDUFA13 subunit family.</text>
</comment>
<evidence type="ECO:0000313" key="12">
    <source>
        <dbReference type="EMBL" id="KFM24612.1"/>
    </source>
</evidence>
<dbReference type="GO" id="GO:0005743">
    <property type="term" value="C:mitochondrial inner membrane"/>
    <property type="evidence" value="ECO:0007669"/>
    <property type="project" value="UniProtKB-SubCell"/>
</dbReference>
<keyword evidence="3 11" id="KW-0813">Transport</keyword>
<evidence type="ECO:0000313" key="14">
    <source>
        <dbReference type="Proteomes" id="UP000028924"/>
    </source>
</evidence>
<organism evidence="12 14">
    <name type="scientific">Auxenochlorella protothecoides</name>
    <name type="common">Green microalga</name>
    <name type="synonym">Chlorella protothecoides</name>
    <dbReference type="NCBI Taxonomy" id="3075"/>
    <lineage>
        <taxon>Eukaryota</taxon>
        <taxon>Viridiplantae</taxon>
        <taxon>Chlorophyta</taxon>
        <taxon>core chlorophytes</taxon>
        <taxon>Trebouxiophyceae</taxon>
        <taxon>Chlorellales</taxon>
        <taxon>Chlorellaceae</taxon>
        <taxon>Auxenochlorella</taxon>
    </lineage>
</organism>
<dbReference type="EMBL" id="KL662109">
    <property type="protein sequence ID" value="KFM24612.1"/>
    <property type="molecule type" value="Genomic_DNA"/>
</dbReference>
<reference evidence="12 14" key="1">
    <citation type="journal article" date="2014" name="BMC Genomics">
        <title>Oil accumulation mechanisms of the oleaginous microalga Chlorella protothecoides revealed through its genome, transcriptomes, and proteomes.</title>
        <authorList>
            <person name="Gao C."/>
            <person name="Wang Y."/>
            <person name="Shen Y."/>
            <person name="Yan D."/>
            <person name="He X."/>
            <person name="Dai J."/>
            <person name="Wu Q."/>
        </authorList>
    </citation>
    <scope>NUCLEOTIDE SEQUENCE [LARGE SCALE GENOMIC DNA]</scope>
    <source>
        <strain evidence="12 14">0710</strain>
    </source>
</reference>
<dbReference type="AlphaFoldDB" id="A0A087SFV8"/>
<keyword evidence="12" id="KW-0830">Ubiquinone</keyword>
<keyword evidence="5 11" id="KW-0812">Transmembrane</keyword>
<keyword evidence="9 11" id="KW-0496">Mitochondrion</keyword>
<comment type="subcellular location">
    <subcellularLocation>
        <location evidence="1 11">Mitochondrion inner membrane</location>
        <topology evidence="1 11">Single-pass membrane protein</topology>
        <orientation evidence="1 11">Matrix side</orientation>
    </subcellularLocation>
</comment>
<dbReference type="PANTHER" id="PTHR12966:SF0">
    <property type="entry name" value="NADH DEHYDROGENASE [UBIQUINONE] 1 ALPHA SUBCOMPLEX SUBUNIT 13"/>
    <property type="match status" value="1"/>
</dbReference>
<keyword evidence="7 11" id="KW-0249">Electron transport</keyword>
<gene>
    <name evidence="13" type="ORF">APUTEX25_005261</name>
    <name evidence="12" type="ORF">F751_2330</name>
</gene>
<keyword evidence="14" id="KW-1185">Reference proteome</keyword>
<reference evidence="15" key="2">
    <citation type="journal article" date="2018" name="Algal Res.">
        <title>Characterization of plant carbon substrate utilization by Auxenochlorella protothecoides.</title>
        <authorList>
            <person name="Vogler B.W."/>
            <person name="Starkenburg S.R."/>
            <person name="Sudasinghe N."/>
            <person name="Schambach J.Y."/>
            <person name="Rollin J.A."/>
            <person name="Pattathil S."/>
            <person name="Barry A.N."/>
        </authorList>
    </citation>
    <scope>NUCLEOTIDE SEQUENCE [LARGE SCALE GENOMIC DNA]</scope>
    <source>
        <strain evidence="15">UTEX 25</strain>
    </source>
</reference>
<dbReference type="eggNOG" id="KOG3300">
    <property type="taxonomic scope" value="Eukaryota"/>
</dbReference>
<accession>A0A087SFV8</accession>
<evidence type="ECO:0000313" key="15">
    <source>
        <dbReference type="Proteomes" id="UP000279271"/>
    </source>
</evidence>
<reference evidence="13" key="3">
    <citation type="submission" date="2018-10" db="EMBL/GenBank/DDBJ databases">
        <authorList>
            <person name="Hovde B."/>
            <person name="Zhang X."/>
        </authorList>
    </citation>
    <scope>NUCLEOTIDE SEQUENCE [LARGE SCALE GENOMIC DNA]</scope>
    <source>
        <strain evidence="13">UTEX 25</strain>
    </source>
</reference>
<evidence type="ECO:0000256" key="2">
    <source>
        <dbReference type="ARBA" id="ARBA00007312"/>
    </source>
</evidence>
<sequence>MTEFLRRGAPGMKSVKDMPIVQDGPPPGGFPAVRYARRLPNSGPAGFTLFGVGAAVMAYGFYQVGQGNIKRRDEKREKLDSRRALVPFLQAEEDRRWVAANEEFQKKQKEIMKNHPEYKAEESVYKTRWVAPAQKVGFWGEA</sequence>
<dbReference type="GeneID" id="23613721"/>
<evidence type="ECO:0000256" key="3">
    <source>
        <dbReference type="ARBA" id="ARBA00022448"/>
    </source>
</evidence>
<dbReference type="STRING" id="3075.A0A087SFV8"/>
<keyword evidence="4 11" id="KW-0679">Respiratory chain</keyword>
<dbReference type="Proteomes" id="UP000028924">
    <property type="component" value="Unassembled WGS sequence"/>
</dbReference>
<dbReference type="OrthoDB" id="3308at2759"/>
<dbReference type="GO" id="GO:0045271">
    <property type="term" value="C:respiratory chain complex I"/>
    <property type="evidence" value="ECO:0007669"/>
    <property type="project" value="UniProtKB-UniRule"/>
</dbReference>
<evidence type="ECO:0000256" key="5">
    <source>
        <dbReference type="ARBA" id="ARBA00022692"/>
    </source>
</evidence>
<evidence type="ECO:0000256" key="7">
    <source>
        <dbReference type="ARBA" id="ARBA00022982"/>
    </source>
</evidence>
<protein>
    <recommendedName>
        <fullName evidence="11">NADH dehydrogenase [ubiquinone] 1 alpha subcomplex subunit 13</fullName>
    </recommendedName>
</protein>
<dbReference type="InterPro" id="IPR009346">
    <property type="entry name" value="GRIM-19"/>
</dbReference>
<evidence type="ECO:0000256" key="4">
    <source>
        <dbReference type="ARBA" id="ARBA00022660"/>
    </source>
</evidence>
<evidence type="ECO:0000313" key="13">
    <source>
        <dbReference type="EMBL" id="RMZ53272.1"/>
    </source>
</evidence>
<comment type="function">
    <text evidence="11">Complex I functions in the transfer of electrons from NADH to the respiratory chain. Accessory subunit of the mitochondrial membrane respiratory chain NADH dehydrogenase (Complex I), that is believed not to be involved in catalysis.</text>
</comment>
<evidence type="ECO:0000256" key="6">
    <source>
        <dbReference type="ARBA" id="ARBA00022792"/>
    </source>
</evidence>
<evidence type="ECO:0000256" key="10">
    <source>
        <dbReference type="ARBA" id="ARBA00023136"/>
    </source>
</evidence>
<evidence type="ECO:0000256" key="8">
    <source>
        <dbReference type="ARBA" id="ARBA00022989"/>
    </source>
</evidence>
<evidence type="ECO:0000256" key="1">
    <source>
        <dbReference type="ARBA" id="ARBA00004298"/>
    </source>
</evidence>
<name>A0A087SFV8_AUXPR</name>
<dbReference type="RefSeq" id="XP_011397500.1">
    <property type="nucleotide sequence ID" value="XM_011399198.1"/>
</dbReference>
<dbReference type="KEGG" id="apro:F751_2330"/>
<keyword evidence="6 11" id="KW-0999">Mitochondrion inner membrane</keyword>
<dbReference type="EMBL" id="QOKY01000199">
    <property type="protein sequence ID" value="RMZ53272.1"/>
    <property type="molecule type" value="Genomic_DNA"/>
</dbReference>